<protein>
    <submittedName>
        <fullName evidence="1">Uncharacterized protein</fullName>
    </submittedName>
</protein>
<name>X1P6J7_9ZZZZ</name>
<dbReference type="AlphaFoldDB" id="X1P6J7"/>
<accession>X1P6J7</accession>
<feature type="non-terminal residue" evidence="1">
    <location>
        <position position="65"/>
    </location>
</feature>
<comment type="caution">
    <text evidence="1">The sequence shown here is derived from an EMBL/GenBank/DDBJ whole genome shotgun (WGS) entry which is preliminary data.</text>
</comment>
<reference evidence="1" key="1">
    <citation type="journal article" date="2014" name="Front. Microbiol.">
        <title>High frequency of phylogenetically diverse reductive dehalogenase-homologous genes in deep subseafloor sedimentary metagenomes.</title>
        <authorList>
            <person name="Kawai M."/>
            <person name="Futagami T."/>
            <person name="Toyoda A."/>
            <person name="Takaki Y."/>
            <person name="Nishi S."/>
            <person name="Hori S."/>
            <person name="Arai W."/>
            <person name="Tsubouchi T."/>
            <person name="Morono Y."/>
            <person name="Uchiyama I."/>
            <person name="Ito T."/>
            <person name="Fujiyama A."/>
            <person name="Inagaki F."/>
            <person name="Takami H."/>
        </authorList>
    </citation>
    <scope>NUCLEOTIDE SEQUENCE</scope>
    <source>
        <strain evidence="1">Expedition CK06-06</strain>
    </source>
</reference>
<organism evidence="1">
    <name type="scientific">marine sediment metagenome</name>
    <dbReference type="NCBI Taxonomy" id="412755"/>
    <lineage>
        <taxon>unclassified sequences</taxon>
        <taxon>metagenomes</taxon>
        <taxon>ecological metagenomes</taxon>
    </lineage>
</organism>
<evidence type="ECO:0000313" key="1">
    <source>
        <dbReference type="EMBL" id="GAI26534.1"/>
    </source>
</evidence>
<proteinExistence type="predicted"/>
<sequence length="65" mass="7580">MDNYQDDKCSWGYITLCLKCAKFVANKRNYKYIHLEKKIEGFPPAETCSKAFLSQFLNPILLELS</sequence>
<gene>
    <name evidence="1" type="ORF">S06H3_24657</name>
</gene>
<dbReference type="EMBL" id="BARV01013819">
    <property type="protein sequence ID" value="GAI26534.1"/>
    <property type="molecule type" value="Genomic_DNA"/>
</dbReference>